<keyword evidence="2" id="KW-1185">Reference proteome</keyword>
<sequence length="101" mass="11252">MLHLGPCCPQLSPELVRFSDDLETEQILLLVIRVLWFQARIAGAVLGADGMTRSSPRCFTEPDPWMPAECTASGWKSISKNQHIQQAFQMVCFLLHAGVIP</sequence>
<comment type="caution">
    <text evidence="1">The sequence shown here is derived from an EMBL/GenBank/DDBJ whole genome shotgun (WGS) entry which is preliminary data.</text>
</comment>
<evidence type="ECO:0000313" key="1">
    <source>
        <dbReference type="EMBL" id="MED6271471.1"/>
    </source>
</evidence>
<accession>A0ABU7DAV9</accession>
<gene>
    <name evidence="1" type="ORF">CHARACLAT_020596</name>
</gene>
<proteinExistence type="predicted"/>
<dbReference type="Proteomes" id="UP001352852">
    <property type="component" value="Unassembled WGS sequence"/>
</dbReference>
<name>A0ABU7DAV9_9TELE</name>
<protein>
    <submittedName>
        <fullName evidence="1">Uncharacterized protein</fullName>
    </submittedName>
</protein>
<reference evidence="1 2" key="1">
    <citation type="submission" date="2021-06" db="EMBL/GenBank/DDBJ databases">
        <authorList>
            <person name="Palmer J.M."/>
        </authorList>
    </citation>
    <scope>NUCLEOTIDE SEQUENCE [LARGE SCALE GENOMIC DNA]</scope>
    <source>
        <strain evidence="1 2">CL_MEX2019</strain>
        <tissue evidence="1">Muscle</tissue>
    </source>
</reference>
<organism evidence="1 2">
    <name type="scientific">Characodon lateralis</name>
    <dbReference type="NCBI Taxonomy" id="208331"/>
    <lineage>
        <taxon>Eukaryota</taxon>
        <taxon>Metazoa</taxon>
        <taxon>Chordata</taxon>
        <taxon>Craniata</taxon>
        <taxon>Vertebrata</taxon>
        <taxon>Euteleostomi</taxon>
        <taxon>Actinopterygii</taxon>
        <taxon>Neopterygii</taxon>
        <taxon>Teleostei</taxon>
        <taxon>Neoteleostei</taxon>
        <taxon>Acanthomorphata</taxon>
        <taxon>Ovalentaria</taxon>
        <taxon>Atherinomorphae</taxon>
        <taxon>Cyprinodontiformes</taxon>
        <taxon>Goodeidae</taxon>
        <taxon>Characodon</taxon>
    </lineage>
</organism>
<evidence type="ECO:0000313" key="2">
    <source>
        <dbReference type="Proteomes" id="UP001352852"/>
    </source>
</evidence>
<dbReference type="EMBL" id="JAHUTJ010018344">
    <property type="protein sequence ID" value="MED6271471.1"/>
    <property type="molecule type" value="Genomic_DNA"/>
</dbReference>